<dbReference type="RefSeq" id="WP_322878238.1">
    <property type="nucleotide sequence ID" value="NZ_JAVMIP010000008.1"/>
</dbReference>
<accession>A0AAE4JWE9</accession>
<dbReference type="EMBL" id="JAVMIP010000008">
    <property type="protein sequence ID" value="MDS3860981.1"/>
    <property type="molecule type" value="Genomic_DNA"/>
</dbReference>
<proteinExistence type="predicted"/>
<evidence type="ECO:0000313" key="1">
    <source>
        <dbReference type="EMBL" id="MDS3860981.1"/>
    </source>
</evidence>
<evidence type="ECO:0000313" key="2">
    <source>
        <dbReference type="Proteomes" id="UP001268256"/>
    </source>
</evidence>
<dbReference type="Pfam" id="PF01724">
    <property type="entry name" value="DUF29"/>
    <property type="match status" value="1"/>
</dbReference>
<dbReference type="InterPro" id="IPR002636">
    <property type="entry name" value="DUF29"/>
</dbReference>
<name>A0AAE4JWE9_9CYAN</name>
<reference evidence="2" key="1">
    <citation type="submission" date="2023-07" db="EMBL/GenBank/DDBJ databases">
        <authorList>
            <person name="Luz R."/>
            <person name="Cordeiro R."/>
            <person name="Fonseca A."/>
            <person name="Goncalves V."/>
        </authorList>
    </citation>
    <scope>NUCLEOTIDE SEQUENCE [LARGE SCALE GENOMIC DNA]</scope>
    <source>
        <strain evidence="2">BACA0444</strain>
    </source>
</reference>
<dbReference type="PANTHER" id="PTHR34235">
    <property type="entry name" value="SLR1203 PROTEIN-RELATED"/>
    <property type="match status" value="1"/>
</dbReference>
<dbReference type="PANTHER" id="PTHR34235:SF4">
    <property type="entry name" value="SLR0291 PROTEIN"/>
    <property type="match status" value="1"/>
</dbReference>
<protein>
    <submittedName>
        <fullName evidence="1">DUF29 domain-containing protein</fullName>
    </submittedName>
</protein>
<sequence>MSQTQAPLSLYDQDILLWSEDTAAKLRAKDFEHLDLEHLIEEVEALGISQKKELLSRLTVLLEHLLKRCYVNLPENFNGWEITIRHQRTELEILLGFAPSLKSRCPESFNQAWRIALKNVRQGYPQVNFPNEWPFNRSVESLLNNDVWLNENTEK</sequence>
<organism evidence="1 2">
    <name type="scientific">Pseudocalidococcus azoricus BACA0444</name>
    <dbReference type="NCBI Taxonomy" id="2918990"/>
    <lineage>
        <taxon>Bacteria</taxon>
        <taxon>Bacillati</taxon>
        <taxon>Cyanobacteriota</taxon>
        <taxon>Cyanophyceae</taxon>
        <taxon>Acaryochloridales</taxon>
        <taxon>Thermosynechococcaceae</taxon>
        <taxon>Pseudocalidococcus</taxon>
        <taxon>Pseudocalidococcus azoricus</taxon>
    </lineage>
</organism>
<dbReference type="Gene3D" id="1.20.1220.20">
    <property type="entry name" value="Uncharcterised protein PF01724"/>
    <property type="match status" value="1"/>
</dbReference>
<keyword evidence="2" id="KW-1185">Reference proteome</keyword>
<comment type="caution">
    <text evidence="1">The sequence shown here is derived from an EMBL/GenBank/DDBJ whole genome shotgun (WGS) entry which is preliminary data.</text>
</comment>
<dbReference type="Proteomes" id="UP001268256">
    <property type="component" value="Unassembled WGS sequence"/>
</dbReference>
<gene>
    <name evidence="1" type="ORF">RIF25_09185</name>
</gene>
<dbReference type="AlphaFoldDB" id="A0AAE4JWE9"/>